<dbReference type="AlphaFoldDB" id="A0A6J6VP55"/>
<dbReference type="PANTHER" id="PTHR22916:SF3">
    <property type="entry name" value="UDP-GLCNAC:BETAGAL BETA-1,3-N-ACETYLGLUCOSAMINYLTRANSFERASE-LIKE PROTEIN 1"/>
    <property type="match status" value="1"/>
</dbReference>
<dbReference type="InterPro" id="IPR001173">
    <property type="entry name" value="Glyco_trans_2-like"/>
</dbReference>
<evidence type="ECO:0000259" key="1">
    <source>
        <dbReference type="Pfam" id="PF00535"/>
    </source>
</evidence>
<evidence type="ECO:0000313" key="6">
    <source>
        <dbReference type="EMBL" id="CAB4989623.1"/>
    </source>
</evidence>
<dbReference type="EMBL" id="CAFBQP010000004">
    <property type="protein sequence ID" value="CAB5052589.1"/>
    <property type="molecule type" value="Genomic_DNA"/>
</dbReference>
<accession>A0A6J6VP55</accession>
<dbReference type="GO" id="GO:0016758">
    <property type="term" value="F:hexosyltransferase activity"/>
    <property type="evidence" value="ECO:0007669"/>
    <property type="project" value="UniProtKB-ARBA"/>
</dbReference>
<evidence type="ECO:0000313" key="5">
    <source>
        <dbReference type="EMBL" id="CAB4879011.1"/>
    </source>
</evidence>
<dbReference type="EMBL" id="CAFAAJ010000018">
    <property type="protein sequence ID" value="CAB4792908.1"/>
    <property type="molecule type" value="Genomic_DNA"/>
</dbReference>
<dbReference type="PANTHER" id="PTHR22916">
    <property type="entry name" value="GLYCOSYLTRANSFERASE"/>
    <property type="match status" value="1"/>
</dbReference>
<sequence>MIPTYNCAAYLRICLESVLSQDPGPETMQIEVIDDCSTLDDPESVVRELAGDRVSFRRQPQNVGAVGNFNTCIERSAGELVHILHGDDVVLPGFYAAIDQLALDVPDAGFYATRVHAIDEGGCRSWMSESLAAYTRAASTDLRAFACGTPIQFVGTVVRRAAYEAVGGFRPGLAHVADWDMWMRLVVSTGLACIDEPLAEYRQFAASDTSRLKRTATNLLDIDRFASLMSTAEIDFDVDSALAKARLSARLQEHCFQRLGDHEAARANHRYWAARATTTEYLRWTAGSIRDGLRAKFVPCAGAPDYR</sequence>
<proteinExistence type="predicted"/>
<protein>
    <submittedName>
        <fullName evidence="3">Unannotated protein</fullName>
    </submittedName>
</protein>
<dbReference type="SUPFAM" id="SSF53448">
    <property type="entry name" value="Nucleotide-diphospho-sugar transferases"/>
    <property type="match status" value="1"/>
</dbReference>
<dbReference type="Gene3D" id="3.90.550.10">
    <property type="entry name" value="Spore Coat Polysaccharide Biosynthesis Protein SpsA, Chain A"/>
    <property type="match status" value="1"/>
</dbReference>
<dbReference type="Pfam" id="PF00535">
    <property type="entry name" value="Glycos_transf_2"/>
    <property type="match status" value="1"/>
</dbReference>
<feature type="domain" description="Glycosyltransferase 2-like" evidence="1">
    <location>
        <begin position="2"/>
        <end position="132"/>
    </location>
</feature>
<gene>
    <name evidence="2" type="ORF">UFOPK2602_02039</name>
    <name evidence="3" type="ORF">UFOPK2806_02496</name>
    <name evidence="4" type="ORF">UFOPK3001_00423</name>
    <name evidence="5" type="ORF">UFOPK3417_01183</name>
    <name evidence="6" type="ORF">UFOPK3954_01076</name>
    <name evidence="7" type="ORF">UFOPK4306_00161</name>
</gene>
<reference evidence="3" key="1">
    <citation type="submission" date="2020-05" db="EMBL/GenBank/DDBJ databases">
        <authorList>
            <person name="Chiriac C."/>
            <person name="Salcher M."/>
            <person name="Ghai R."/>
            <person name="Kavagutti S V."/>
        </authorList>
    </citation>
    <scope>NUCLEOTIDE SEQUENCE</scope>
</reference>
<evidence type="ECO:0000313" key="3">
    <source>
        <dbReference type="EMBL" id="CAB4772287.1"/>
    </source>
</evidence>
<evidence type="ECO:0000313" key="7">
    <source>
        <dbReference type="EMBL" id="CAB5052589.1"/>
    </source>
</evidence>
<dbReference type="EMBL" id="CAEZYY010000060">
    <property type="protein sequence ID" value="CAB4772287.1"/>
    <property type="molecule type" value="Genomic_DNA"/>
</dbReference>
<evidence type="ECO:0000313" key="4">
    <source>
        <dbReference type="EMBL" id="CAB4792908.1"/>
    </source>
</evidence>
<dbReference type="EMBL" id="CAFBON010000098">
    <property type="protein sequence ID" value="CAB4989623.1"/>
    <property type="molecule type" value="Genomic_DNA"/>
</dbReference>
<dbReference type="EMBL" id="CAFBLR010000112">
    <property type="protein sequence ID" value="CAB4879011.1"/>
    <property type="molecule type" value="Genomic_DNA"/>
</dbReference>
<organism evidence="3">
    <name type="scientific">freshwater metagenome</name>
    <dbReference type="NCBI Taxonomy" id="449393"/>
    <lineage>
        <taxon>unclassified sequences</taxon>
        <taxon>metagenomes</taxon>
        <taxon>ecological metagenomes</taxon>
    </lineage>
</organism>
<evidence type="ECO:0000313" key="2">
    <source>
        <dbReference type="EMBL" id="CAB4725512.1"/>
    </source>
</evidence>
<dbReference type="EMBL" id="CAEZXX010000183">
    <property type="protein sequence ID" value="CAB4725512.1"/>
    <property type="molecule type" value="Genomic_DNA"/>
</dbReference>
<dbReference type="InterPro" id="IPR029044">
    <property type="entry name" value="Nucleotide-diphossugar_trans"/>
</dbReference>
<name>A0A6J6VP55_9ZZZZ</name>